<dbReference type="GO" id="GO:0032259">
    <property type="term" value="P:methylation"/>
    <property type="evidence" value="ECO:0007669"/>
    <property type="project" value="UniProtKB-KW"/>
</dbReference>
<evidence type="ECO:0000313" key="2">
    <source>
        <dbReference type="Proteomes" id="UP000245207"/>
    </source>
</evidence>
<organism evidence="1 2">
    <name type="scientific">Artemisia annua</name>
    <name type="common">Sweet wormwood</name>
    <dbReference type="NCBI Taxonomy" id="35608"/>
    <lineage>
        <taxon>Eukaryota</taxon>
        <taxon>Viridiplantae</taxon>
        <taxon>Streptophyta</taxon>
        <taxon>Embryophyta</taxon>
        <taxon>Tracheophyta</taxon>
        <taxon>Spermatophyta</taxon>
        <taxon>Magnoliopsida</taxon>
        <taxon>eudicotyledons</taxon>
        <taxon>Gunneridae</taxon>
        <taxon>Pentapetalae</taxon>
        <taxon>asterids</taxon>
        <taxon>campanulids</taxon>
        <taxon>Asterales</taxon>
        <taxon>Asteraceae</taxon>
        <taxon>Asteroideae</taxon>
        <taxon>Anthemideae</taxon>
        <taxon>Artemisiinae</taxon>
        <taxon>Artemisia</taxon>
    </lineage>
</organism>
<dbReference type="OrthoDB" id="6513042at2759"/>
<sequence length="187" mass="20981">MTETVLRRIKLRGSLRRRVKSSIMNQSEVVARQLFDESLHRILFVAFVELLEEGVNIPAWLQFNSKDGVNVVSGDSLAECPEIAKSFKKLLLYESTICLLDLLEARGLVRGFKLSCYNRITGCLAKQPIAVTEIRATNYRVKDEKKVEEGRTLNVGDAEIAIAHGKRLIQSGPRASDIGIITAFLHR</sequence>
<gene>
    <name evidence="1" type="ORF">CTI12_AA528660</name>
</gene>
<comment type="caution">
    <text evidence="1">The sequence shown here is derived from an EMBL/GenBank/DDBJ whole genome shotgun (WGS) entry which is preliminary data.</text>
</comment>
<dbReference type="EMBL" id="PKPP01011414">
    <property type="protein sequence ID" value="PWA44184.1"/>
    <property type="molecule type" value="Genomic_DNA"/>
</dbReference>
<dbReference type="STRING" id="35608.A0A2U1L5E7"/>
<dbReference type="AlphaFoldDB" id="A0A2U1L5E7"/>
<keyword evidence="1" id="KW-0489">Methyltransferase</keyword>
<keyword evidence="2" id="KW-1185">Reference proteome</keyword>
<reference evidence="1 2" key="1">
    <citation type="journal article" date="2018" name="Mol. Plant">
        <title>The genome of Artemisia annua provides insight into the evolution of Asteraceae family and artemisinin biosynthesis.</title>
        <authorList>
            <person name="Shen Q."/>
            <person name="Zhang L."/>
            <person name="Liao Z."/>
            <person name="Wang S."/>
            <person name="Yan T."/>
            <person name="Shi P."/>
            <person name="Liu M."/>
            <person name="Fu X."/>
            <person name="Pan Q."/>
            <person name="Wang Y."/>
            <person name="Lv Z."/>
            <person name="Lu X."/>
            <person name="Zhang F."/>
            <person name="Jiang W."/>
            <person name="Ma Y."/>
            <person name="Chen M."/>
            <person name="Hao X."/>
            <person name="Li L."/>
            <person name="Tang Y."/>
            <person name="Lv G."/>
            <person name="Zhou Y."/>
            <person name="Sun X."/>
            <person name="Brodelius P.E."/>
            <person name="Rose J.K.C."/>
            <person name="Tang K."/>
        </authorList>
    </citation>
    <scope>NUCLEOTIDE SEQUENCE [LARGE SCALE GENOMIC DNA]</scope>
    <source>
        <strain evidence="2">cv. Huhao1</strain>
        <tissue evidence="1">Leaf</tissue>
    </source>
</reference>
<name>A0A2U1L5E7_ARTAN</name>
<protein>
    <submittedName>
        <fullName evidence="1">Selenocysteine Se-methyltransferase</fullName>
    </submittedName>
</protein>
<keyword evidence="1" id="KW-0808">Transferase</keyword>
<evidence type="ECO:0000313" key="1">
    <source>
        <dbReference type="EMBL" id="PWA44184.1"/>
    </source>
</evidence>
<dbReference type="Proteomes" id="UP000245207">
    <property type="component" value="Unassembled WGS sequence"/>
</dbReference>
<dbReference type="GO" id="GO:0008168">
    <property type="term" value="F:methyltransferase activity"/>
    <property type="evidence" value="ECO:0007669"/>
    <property type="project" value="UniProtKB-KW"/>
</dbReference>
<accession>A0A2U1L5E7</accession>
<proteinExistence type="predicted"/>